<comment type="caution">
    <text evidence="3">The sequence shown here is derived from an EMBL/GenBank/DDBJ whole genome shotgun (WGS) entry which is preliminary data.</text>
</comment>
<reference evidence="3 4" key="1">
    <citation type="journal article" date="2024" name="BMC Genomics">
        <title>De novo assembly and annotation of Popillia japonica's genome with initial clues to its potential as an invasive pest.</title>
        <authorList>
            <person name="Cucini C."/>
            <person name="Boschi S."/>
            <person name="Funari R."/>
            <person name="Cardaioli E."/>
            <person name="Iannotti N."/>
            <person name="Marturano G."/>
            <person name="Paoli F."/>
            <person name="Bruttini M."/>
            <person name="Carapelli A."/>
            <person name="Frati F."/>
            <person name="Nardi F."/>
        </authorList>
    </citation>
    <scope>NUCLEOTIDE SEQUENCE [LARGE SCALE GENOMIC DNA]</scope>
    <source>
        <strain evidence="3">DMR45628</strain>
    </source>
</reference>
<dbReference type="SUPFAM" id="SSF46689">
    <property type="entry name" value="Homeodomain-like"/>
    <property type="match status" value="1"/>
</dbReference>
<dbReference type="InterPro" id="IPR050863">
    <property type="entry name" value="CenT-Element_Derived"/>
</dbReference>
<dbReference type="PANTHER" id="PTHR19303">
    <property type="entry name" value="TRANSPOSON"/>
    <property type="match status" value="1"/>
</dbReference>
<organism evidence="3 4">
    <name type="scientific">Popillia japonica</name>
    <name type="common">Japanese beetle</name>
    <dbReference type="NCBI Taxonomy" id="7064"/>
    <lineage>
        <taxon>Eukaryota</taxon>
        <taxon>Metazoa</taxon>
        <taxon>Ecdysozoa</taxon>
        <taxon>Arthropoda</taxon>
        <taxon>Hexapoda</taxon>
        <taxon>Insecta</taxon>
        <taxon>Pterygota</taxon>
        <taxon>Neoptera</taxon>
        <taxon>Endopterygota</taxon>
        <taxon>Coleoptera</taxon>
        <taxon>Polyphaga</taxon>
        <taxon>Scarabaeiformia</taxon>
        <taxon>Scarabaeidae</taxon>
        <taxon>Rutelinae</taxon>
        <taxon>Popillia</taxon>
    </lineage>
</organism>
<dbReference type="Gene3D" id="1.10.10.60">
    <property type="entry name" value="Homeodomain-like"/>
    <property type="match status" value="1"/>
</dbReference>
<name>A0AAW1LY03_POPJA</name>
<comment type="subcellular location">
    <subcellularLocation>
        <location evidence="1">Nucleus</location>
    </subcellularLocation>
</comment>
<keyword evidence="3" id="KW-0238">DNA-binding</keyword>
<dbReference type="InterPro" id="IPR036388">
    <property type="entry name" value="WH-like_DNA-bd_sf"/>
</dbReference>
<evidence type="ECO:0000256" key="1">
    <source>
        <dbReference type="ARBA" id="ARBA00004123"/>
    </source>
</evidence>
<evidence type="ECO:0000259" key="2">
    <source>
        <dbReference type="Pfam" id="PF21787"/>
    </source>
</evidence>
<dbReference type="EMBL" id="JASPKY010000083">
    <property type="protein sequence ID" value="KAK9738780.1"/>
    <property type="molecule type" value="Genomic_DNA"/>
</dbReference>
<feature type="domain" description="Transposable element P transposase-like RNase H" evidence="2">
    <location>
        <begin position="64"/>
        <end position="124"/>
    </location>
</feature>
<dbReference type="PANTHER" id="PTHR19303:SF16">
    <property type="entry name" value="JERKY PROTEIN HOMOLOG-LIKE"/>
    <property type="match status" value="1"/>
</dbReference>
<proteinExistence type="predicted"/>
<dbReference type="Gene3D" id="1.10.10.10">
    <property type="entry name" value="Winged helix-like DNA-binding domain superfamily/Winged helix DNA-binding domain"/>
    <property type="match status" value="1"/>
</dbReference>
<feature type="domain" description="Transposable element P transposase-like RNase H" evidence="2">
    <location>
        <begin position="17"/>
        <end position="62"/>
    </location>
</feature>
<evidence type="ECO:0000313" key="4">
    <source>
        <dbReference type="Proteomes" id="UP001458880"/>
    </source>
</evidence>
<dbReference type="InterPro" id="IPR009057">
    <property type="entry name" value="Homeodomain-like_sf"/>
</dbReference>
<protein>
    <submittedName>
        <fullName evidence="3">CENP-B N-terminal DNA-binding domain</fullName>
    </submittedName>
</protein>
<dbReference type="AlphaFoldDB" id="A0AAW1LY03"/>
<dbReference type="Pfam" id="PF21787">
    <property type="entry name" value="TNP-like_RNaseH_N"/>
    <property type="match status" value="2"/>
</dbReference>
<dbReference type="InterPro" id="IPR048365">
    <property type="entry name" value="TNP-like_RNaseH_N"/>
</dbReference>
<dbReference type="Proteomes" id="UP001458880">
    <property type="component" value="Unassembled WGS sequence"/>
</dbReference>
<dbReference type="GO" id="GO:0003677">
    <property type="term" value="F:DNA binding"/>
    <property type="evidence" value="ECO:0007669"/>
    <property type="project" value="UniProtKB-KW"/>
</dbReference>
<dbReference type="GO" id="GO:0005634">
    <property type="term" value="C:nucleus"/>
    <property type="evidence" value="ECO:0007669"/>
    <property type="project" value="UniProtKB-SubCell"/>
</dbReference>
<gene>
    <name evidence="3" type="ORF">QE152_g9597</name>
</gene>
<evidence type="ECO:0000313" key="3">
    <source>
        <dbReference type="EMBL" id="KAK9738780.1"/>
    </source>
</evidence>
<accession>A0AAW1LY03</accession>
<keyword evidence="4" id="KW-1185">Reference proteome</keyword>
<sequence length="245" mass="28640">MPAPAVVRKWIQIFCWETGFSDLTLNALKDKVEEYKTPNQTLLYSFMMDEMSIRKQVEFDRHCYREALLFMIVAINGRFKILLAYSFIKSLTETEKANLIKEALVHLHEIFVCRLIMDQNNRKRKVVPIEEKLKAIKRIEAGEPLKNVARDYGVGDETVGDWKRNRTKIEAWCIKQVSSSSKRKSMKQGDYEKVNEALFTWFNQQRSKGVPALFTWFNQQRSKGVPRSGPILQQKAIMISRQLDT</sequence>